<dbReference type="Gene3D" id="2.180.10.10">
    <property type="entry name" value="RHS repeat-associated core"/>
    <property type="match status" value="1"/>
</dbReference>
<dbReference type="Proteomes" id="UP000245429">
    <property type="component" value="Chromosome"/>
</dbReference>
<evidence type="ECO:0000313" key="2">
    <source>
        <dbReference type="EMBL" id="AWM14193.1"/>
    </source>
</evidence>
<dbReference type="KEGG" id="fse:DI487_10250"/>
<organism evidence="2 3">
    <name type="scientific">Flavobacterium sediminis</name>
    <dbReference type="NCBI Taxonomy" id="2201181"/>
    <lineage>
        <taxon>Bacteria</taxon>
        <taxon>Pseudomonadati</taxon>
        <taxon>Bacteroidota</taxon>
        <taxon>Flavobacteriia</taxon>
        <taxon>Flavobacteriales</taxon>
        <taxon>Flavobacteriaceae</taxon>
        <taxon>Flavobacterium</taxon>
    </lineage>
</organism>
<keyword evidence="3" id="KW-1185">Reference proteome</keyword>
<gene>
    <name evidence="2" type="ORF">DI487_10250</name>
</gene>
<reference evidence="2 3" key="1">
    <citation type="submission" date="2018-05" db="EMBL/GenBank/DDBJ databases">
        <title>Flavobacterium sp. MEBiC07310.</title>
        <authorList>
            <person name="Baek K."/>
        </authorList>
    </citation>
    <scope>NUCLEOTIDE SEQUENCE [LARGE SCALE GENOMIC DNA]</scope>
    <source>
        <strain evidence="2 3">MEBiC07310</strain>
    </source>
</reference>
<dbReference type="AlphaFoldDB" id="A0A2U8QVP1"/>
<evidence type="ECO:0000256" key="1">
    <source>
        <dbReference type="SAM" id="MobiDB-lite"/>
    </source>
</evidence>
<dbReference type="NCBIfam" id="TIGR03696">
    <property type="entry name" value="Rhs_assc_core"/>
    <property type="match status" value="1"/>
</dbReference>
<proteinExistence type="predicted"/>
<dbReference type="RefSeq" id="WP_109569553.1">
    <property type="nucleotide sequence ID" value="NZ_CP029463.1"/>
</dbReference>
<dbReference type="InterPro" id="IPR022385">
    <property type="entry name" value="Rhs_assc_core"/>
</dbReference>
<accession>A0A2U8QVP1</accession>
<sequence length="327" mass="36861">MLVPNRHVSSGSYRYGFQGQEKDDEIKGEGNSLNYTFRMHDPRVGRFFTTDPLEKKYPMLTPYQFSGNRPIDSKEIEGMEGFQYTKYETINGQKIPIKQVVEVDVVVLVTNNSKDKISFNVGTGEKIEKILNDNFNPTEVYEDNWYNRTFNKKKIGKKKREYTTNIEGHTVPVEFVFNVSEQIYPGSGDDDGRKELLRVATLKNTEETAFTSTDGDVIRRTVTVGQIKDIRMGDDSTIASSGGNRIAFFRNNLSAIVHEIIHNFYSYDLSLDMGNSPVYHANENIGGGGAMLYGTGSGNPPSQNNVDFILKTVPSIDESEKPIDENK</sequence>
<protein>
    <recommendedName>
        <fullName evidence="4">RHS repeat-associated core domain-containing protein</fullName>
    </recommendedName>
</protein>
<evidence type="ECO:0008006" key="4">
    <source>
        <dbReference type="Google" id="ProtNLM"/>
    </source>
</evidence>
<dbReference type="OrthoDB" id="2972467at2"/>
<evidence type="ECO:0000313" key="3">
    <source>
        <dbReference type="Proteomes" id="UP000245429"/>
    </source>
</evidence>
<name>A0A2U8QVP1_9FLAO</name>
<dbReference type="EMBL" id="CP029463">
    <property type="protein sequence ID" value="AWM14193.1"/>
    <property type="molecule type" value="Genomic_DNA"/>
</dbReference>
<feature type="region of interest" description="Disordered" evidence="1">
    <location>
        <begin position="1"/>
        <end position="28"/>
    </location>
</feature>